<comment type="caution">
    <text evidence="4">The sequence shown here is derived from an EMBL/GenBank/DDBJ whole genome shotgun (WGS) entry which is preliminary data.</text>
</comment>
<evidence type="ECO:0000313" key="3">
    <source>
        <dbReference type="EMBL" id="CDT34834.1"/>
    </source>
</evidence>
<dbReference type="InterPro" id="IPR010679">
    <property type="entry name" value="DUF1254"/>
</dbReference>
<reference evidence="6" key="1">
    <citation type="submission" date="2014-06" db="EMBL/GenBank/DDBJ databases">
        <authorList>
            <person name="Le Roux Frederique"/>
        </authorList>
    </citation>
    <scope>NUCLEOTIDE SEQUENCE [LARGE SCALE GENOMIC DNA]</scope>
    <source>
        <strain evidence="6">J5-5</strain>
    </source>
</reference>
<organism evidence="4 6">
    <name type="scientific">Vibrio crassostreae</name>
    <dbReference type="NCBI Taxonomy" id="246167"/>
    <lineage>
        <taxon>Bacteria</taxon>
        <taxon>Pseudomonadati</taxon>
        <taxon>Pseudomonadota</taxon>
        <taxon>Gammaproteobacteria</taxon>
        <taxon>Vibrionales</taxon>
        <taxon>Vibrionaceae</taxon>
        <taxon>Vibrio</taxon>
    </lineage>
</organism>
<evidence type="ECO:0000313" key="5">
    <source>
        <dbReference type="Proteomes" id="UP000049077"/>
    </source>
</evidence>
<keyword evidence="1" id="KW-0732">Signal</keyword>
<protein>
    <recommendedName>
        <fullName evidence="2">DUF1254 domain-containing protein</fullName>
    </recommendedName>
</protein>
<keyword evidence="5" id="KW-1185">Reference proteome</keyword>
<name>A0A0T7DJQ2_9VIBR</name>
<dbReference type="Pfam" id="PF06863">
    <property type="entry name" value="DUF1254"/>
    <property type="match status" value="1"/>
</dbReference>
<dbReference type="Proteomes" id="UP000049077">
    <property type="component" value="Unassembled WGS sequence"/>
</dbReference>
<dbReference type="EMBL" id="CCJX01000103">
    <property type="protein sequence ID" value="CDT34834.1"/>
    <property type="molecule type" value="Genomic_DNA"/>
</dbReference>
<proteinExistence type="predicted"/>
<dbReference type="Proteomes" id="UP000049495">
    <property type="component" value="Unassembled WGS sequence"/>
</dbReference>
<feature type="signal peptide" evidence="1">
    <location>
        <begin position="1"/>
        <end position="19"/>
    </location>
</feature>
<evidence type="ECO:0000259" key="2">
    <source>
        <dbReference type="Pfam" id="PF06863"/>
    </source>
</evidence>
<reference evidence="4 5" key="2">
    <citation type="submission" date="2014-06" db="EMBL/GenBank/DDBJ databases">
        <authorList>
            <person name="Le Roux F."/>
        </authorList>
    </citation>
    <scope>NUCLEOTIDE SEQUENCE</scope>
    <source>
        <strain evidence="3 5">J5-4</strain>
        <strain evidence="4">J5-5</strain>
    </source>
</reference>
<evidence type="ECO:0000256" key="1">
    <source>
        <dbReference type="SAM" id="SignalP"/>
    </source>
</evidence>
<evidence type="ECO:0000313" key="6">
    <source>
        <dbReference type="Proteomes" id="UP000049495"/>
    </source>
</evidence>
<feature type="chain" id="PRO_5044546991" description="DUF1254 domain-containing protein" evidence="1">
    <location>
        <begin position="20"/>
        <end position="350"/>
    </location>
</feature>
<gene>
    <name evidence="3" type="ORF">VCR4J5_200275</name>
    <name evidence="4" type="ORF">VCR5J5_290102</name>
</gene>
<feature type="domain" description="DUF1254" evidence="2">
    <location>
        <begin position="60"/>
        <end position="117"/>
    </location>
</feature>
<evidence type="ECO:0000313" key="4">
    <source>
        <dbReference type="EMBL" id="CDT41057.1"/>
    </source>
</evidence>
<sequence>MKKTTLVTLLALTAFGATAADNNSSSVYDHTAVGGVNWDNYPEAESDWNFLGLQNKVGVNHWLHAEPVSKDTQTVIRSNRDVVYSTMVVDVSEGATFHVPAEDNDYFQIIHIMDENHLVHKVVRRGETLNLTASDLTTGTHVHVLARTRIADSIEDTKRRQSLLSIKANSDKPYQGKGYNPSDVENYRLKLINNVMKHGAPIEGLKGFGATLDDVEDHHFKYVTAFGYAGLPADTAQYLERVPGQGKTTCQEWTIPTPNLDFEGRGGYYSLTTYGADGWIDSEHFYASGESMRDNGDGTVSVTFNCGTGAAYDFEVSEGWAGVLRLYEPVDVDETLEYMETLRQIEIKEL</sequence>
<accession>A0A0T7DJQ2</accession>
<dbReference type="EMBL" id="CCJV01000088">
    <property type="protein sequence ID" value="CDT41057.1"/>
    <property type="molecule type" value="Genomic_DNA"/>
</dbReference>
<dbReference type="AlphaFoldDB" id="A0A0T7DJQ2"/>
<dbReference type="SUPFAM" id="SSF160935">
    <property type="entry name" value="VPA0735-like"/>
    <property type="match status" value="1"/>
</dbReference>
<dbReference type="OrthoDB" id="547269at2"/>